<dbReference type="GeneID" id="56586343"/>
<dbReference type="KEGG" id="carm:CARM_0610"/>
<reference evidence="1 2" key="1">
    <citation type="submission" date="2020-05" db="EMBL/GenBank/DDBJ databases">
        <title>Complete genome sequencing of Campylobacter and Arcobacter type strains.</title>
        <authorList>
            <person name="Miller W.G."/>
            <person name="Yee E."/>
        </authorList>
    </citation>
    <scope>NUCLEOTIDE SEQUENCE [LARGE SCALE GENOMIC DNA]</scope>
    <source>
        <strain evidence="1 2">CCUG 73571</strain>
    </source>
</reference>
<name>A0A7L5HJI0_9BACT</name>
<organism evidence="1 2">
    <name type="scientific">Campylobacter armoricus</name>
    <dbReference type="NCBI Taxonomy" id="2505970"/>
    <lineage>
        <taxon>Bacteria</taxon>
        <taxon>Pseudomonadati</taxon>
        <taxon>Campylobacterota</taxon>
        <taxon>Epsilonproteobacteria</taxon>
        <taxon>Campylobacterales</taxon>
        <taxon>Campylobacteraceae</taxon>
        <taxon>Campylobacter</taxon>
    </lineage>
</organism>
<evidence type="ECO:0000313" key="2">
    <source>
        <dbReference type="Proteomes" id="UP000509246"/>
    </source>
</evidence>
<protein>
    <submittedName>
        <fullName evidence="1">Uncharacterized protein</fullName>
    </submittedName>
</protein>
<dbReference type="AlphaFoldDB" id="A0A7L5HJI0"/>
<dbReference type="EMBL" id="CP053825">
    <property type="protein sequence ID" value="QKF79528.1"/>
    <property type="molecule type" value="Genomic_DNA"/>
</dbReference>
<dbReference type="OrthoDB" id="9902365at2"/>
<evidence type="ECO:0000313" key="1">
    <source>
        <dbReference type="EMBL" id="QKF79528.1"/>
    </source>
</evidence>
<gene>
    <name evidence="1" type="ORF">CARM_0610</name>
</gene>
<sequence>MIIKILNFLTIKTHYFCAYEAISNDGEKIKGSTIATEKRYFWKTSNPDILYRYIVNYLKEDVRAEKIVFTQFHKL</sequence>
<keyword evidence="2" id="KW-1185">Reference proteome</keyword>
<dbReference type="Proteomes" id="UP000509246">
    <property type="component" value="Chromosome"/>
</dbReference>
<dbReference type="RefSeq" id="WP_139424848.1">
    <property type="nucleotide sequence ID" value="NZ_CBCSFY010000001.1"/>
</dbReference>
<proteinExistence type="predicted"/>
<accession>A0A7L5HJI0</accession>